<organism evidence="6 7">
    <name type="scientific">Aliiglaciecola litoralis</name>
    <dbReference type="NCBI Taxonomy" id="582857"/>
    <lineage>
        <taxon>Bacteria</taxon>
        <taxon>Pseudomonadati</taxon>
        <taxon>Pseudomonadota</taxon>
        <taxon>Gammaproteobacteria</taxon>
        <taxon>Alteromonadales</taxon>
        <taxon>Alteromonadaceae</taxon>
        <taxon>Aliiglaciecola</taxon>
    </lineage>
</organism>
<feature type="domain" description="HTH lysR-type" evidence="5">
    <location>
        <begin position="4"/>
        <end position="61"/>
    </location>
</feature>
<dbReference type="PROSITE" id="PS50931">
    <property type="entry name" value="HTH_LYSR"/>
    <property type="match status" value="1"/>
</dbReference>
<dbReference type="Gene3D" id="3.40.190.10">
    <property type="entry name" value="Periplasmic binding protein-like II"/>
    <property type="match status" value="2"/>
</dbReference>
<dbReference type="InterPro" id="IPR000847">
    <property type="entry name" value="LysR_HTH_N"/>
</dbReference>
<dbReference type="Proteomes" id="UP001500359">
    <property type="component" value="Unassembled WGS sequence"/>
</dbReference>
<keyword evidence="2" id="KW-0805">Transcription regulation</keyword>
<dbReference type="PANTHER" id="PTHR30346">
    <property type="entry name" value="TRANSCRIPTIONAL DUAL REGULATOR HCAR-RELATED"/>
    <property type="match status" value="1"/>
</dbReference>
<dbReference type="Pfam" id="PF00126">
    <property type="entry name" value="HTH_1"/>
    <property type="match status" value="1"/>
</dbReference>
<accession>A0ABN1LH45</accession>
<proteinExistence type="inferred from homology"/>
<evidence type="ECO:0000256" key="2">
    <source>
        <dbReference type="ARBA" id="ARBA00023015"/>
    </source>
</evidence>
<evidence type="ECO:0000259" key="5">
    <source>
        <dbReference type="PROSITE" id="PS50931"/>
    </source>
</evidence>
<evidence type="ECO:0000256" key="4">
    <source>
        <dbReference type="ARBA" id="ARBA00023163"/>
    </source>
</evidence>
<keyword evidence="3" id="KW-0238">DNA-binding</keyword>
<dbReference type="InterPro" id="IPR036390">
    <property type="entry name" value="WH_DNA-bd_sf"/>
</dbReference>
<dbReference type="InterPro" id="IPR005119">
    <property type="entry name" value="LysR_subst-bd"/>
</dbReference>
<gene>
    <name evidence="6" type="primary">oxyR</name>
    <name evidence="6" type="ORF">GCM10009114_15580</name>
</gene>
<dbReference type="PRINTS" id="PR00039">
    <property type="entry name" value="HTHLYSR"/>
</dbReference>
<dbReference type="PANTHER" id="PTHR30346:SF10">
    <property type="entry name" value="TRANSCRIPTIONAL REGULATOR OF OXIDATIVE STRESS OXYR"/>
    <property type="match status" value="1"/>
</dbReference>
<evidence type="ECO:0000256" key="3">
    <source>
        <dbReference type="ARBA" id="ARBA00023125"/>
    </source>
</evidence>
<name>A0ABN1LH45_9ALTE</name>
<dbReference type="CDD" id="cd08411">
    <property type="entry name" value="PBP2_OxyR"/>
    <property type="match status" value="1"/>
</dbReference>
<keyword evidence="4" id="KW-0804">Transcription</keyword>
<sequence length="303" mass="33875">MKWPNLKHLHYLVTLHQVQHFNKAAQQCHVSQSTLSTAIQNLEEQFGCQLLERDHKTFVFTPFGLELVARSKTLLNDVNELVDFAQTSGNWQAGKLKLGVIPTIAPFIFEGVITTVNSNFPELQLQLQEDTTENLLHQLTEGELDLLILALPMETPGCKQLVIGHDPFHLIAHSELVDTLPQPMDVSAMPKHSIFLLQKEHCMTGHAVSACGLQHSEQVSSLAASSLYTLVQLANSKLGFTFMPELAIENHILSTSQLVSMPAEDNAFREIGLVWRSGTTRVRLFRKLAELFSPLMPIPTIKK</sequence>
<protein>
    <submittedName>
        <fullName evidence="6">Hydrogen peroxide-inducible genes transcriptional activator OxyR</fullName>
    </submittedName>
</protein>
<comment type="caution">
    <text evidence="6">The sequence shown here is derived from an EMBL/GenBank/DDBJ whole genome shotgun (WGS) entry which is preliminary data.</text>
</comment>
<dbReference type="SUPFAM" id="SSF46785">
    <property type="entry name" value="Winged helix' DNA-binding domain"/>
    <property type="match status" value="1"/>
</dbReference>
<evidence type="ECO:0000256" key="1">
    <source>
        <dbReference type="ARBA" id="ARBA00009437"/>
    </source>
</evidence>
<comment type="similarity">
    <text evidence="1">Belongs to the LysR transcriptional regulatory family.</text>
</comment>
<keyword evidence="7" id="KW-1185">Reference proteome</keyword>
<evidence type="ECO:0000313" key="6">
    <source>
        <dbReference type="EMBL" id="GAA0855823.1"/>
    </source>
</evidence>
<dbReference type="EMBL" id="BAAAFD010000003">
    <property type="protein sequence ID" value="GAA0855823.1"/>
    <property type="molecule type" value="Genomic_DNA"/>
</dbReference>
<reference evidence="6 7" key="1">
    <citation type="journal article" date="2019" name="Int. J. Syst. Evol. Microbiol.">
        <title>The Global Catalogue of Microorganisms (GCM) 10K type strain sequencing project: providing services to taxonomists for standard genome sequencing and annotation.</title>
        <authorList>
            <consortium name="The Broad Institute Genomics Platform"/>
            <consortium name="The Broad Institute Genome Sequencing Center for Infectious Disease"/>
            <person name="Wu L."/>
            <person name="Ma J."/>
        </authorList>
    </citation>
    <scope>NUCLEOTIDE SEQUENCE [LARGE SCALE GENOMIC DNA]</scope>
    <source>
        <strain evidence="6 7">JCM 15896</strain>
    </source>
</reference>
<dbReference type="SUPFAM" id="SSF53850">
    <property type="entry name" value="Periplasmic binding protein-like II"/>
    <property type="match status" value="1"/>
</dbReference>
<evidence type="ECO:0000313" key="7">
    <source>
        <dbReference type="Proteomes" id="UP001500359"/>
    </source>
</evidence>
<dbReference type="InterPro" id="IPR036388">
    <property type="entry name" value="WH-like_DNA-bd_sf"/>
</dbReference>
<dbReference type="Pfam" id="PF03466">
    <property type="entry name" value="LysR_substrate"/>
    <property type="match status" value="1"/>
</dbReference>
<dbReference type="Gene3D" id="1.10.10.10">
    <property type="entry name" value="Winged helix-like DNA-binding domain superfamily/Winged helix DNA-binding domain"/>
    <property type="match status" value="1"/>
</dbReference>
<dbReference type="RefSeq" id="WP_343858695.1">
    <property type="nucleotide sequence ID" value="NZ_BAAAFD010000003.1"/>
</dbReference>